<accession>A0A7Y9IBV0</accession>
<comment type="caution">
    <text evidence="1">The sequence shown here is derived from an EMBL/GenBank/DDBJ whole genome shotgun (WGS) entry which is preliminary data.</text>
</comment>
<gene>
    <name evidence="1" type="ORF">BKA15_005184</name>
</gene>
<keyword evidence="2" id="KW-1185">Reference proteome</keyword>
<evidence type="ECO:0000313" key="1">
    <source>
        <dbReference type="EMBL" id="NYE73855.1"/>
    </source>
</evidence>
<dbReference type="EMBL" id="JACCBU010000001">
    <property type="protein sequence ID" value="NYE73855.1"/>
    <property type="molecule type" value="Genomic_DNA"/>
</dbReference>
<dbReference type="Proteomes" id="UP000569914">
    <property type="component" value="Unassembled WGS sequence"/>
</dbReference>
<evidence type="ECO:0000313" key="2">
    <source>
        <dbReference type="Proteomes" id="UP000569914"/>
    </source>
</evidence>
<dbReference type="AlphaFoldDB" id="A0A7Y9IBV0"/>
<proteinExistence type="predicted"/>
<sequence length="193" mass="21091">MRFAAEPLGLRVLGADPQVGLILDVADDSPFSLRSDDLAREFKWTSAAERITYGVAFVGIATYCYPTANSFGESGARQVTAVEVDEWIRKAATAAQTDSTVAGDEIATADALAVYVAEKSISRNKGSSALRQDCTVYRIGRVLRWLAEQQFMVRDTTKSDVFRSTERFRLHVREVAAKAVFDAIRSAAAGKDD</sequence>
<reference evidence="1 2" key="1">
    <citation type="submission" date="2020-07" db="EMBL/GenBank/DDBJ databases">
        <title>Sequencing the genomes of 1000 actinobacteria strains.</title>
        <authorList>
            <person name="Klenk H.-P."/>
        </authorList>
    </citation>
    <scope>NUCLEOTIDE SEQUENCE [LARGE SCALE GENOMIC DNA]</scope>
    <source>
        <strain evidence="1 2">DSM 22083</strain>
    </source>
</reference>
<name>A0A7Y9IBV0_9ACTN</name>
<organism evidence="1 2">
    <name type="scientific">Microlunatus parietis</name>
    <dbReference type="NCBI Taxonomy" id="682979"/>
    <lineage>
        <taxon>Bacteria</taxon>
        <taxon>Bacillati</taxon>
        <taxon>Actinomycetota</taxon>
        <taxon>Actinomycetes</taxon>
        <taxon>Propionibacteriales</taxon>
        <taxon>Propionibacteriaceae</taxon>
        <taxon>Microlunatus</taxon>
    </lineage>
</organism>
<protein>
    <submittedName>
        <fullName evidence="1">Uncharacterized protein</fullName>
    </submittedName>
</protein>